<evidence type="ECO:0000256" key="4">
    <source>
        <dbReference type="ARBA" id="ARBA00023136"/>
    </source>
</evidence>
<reference evidence="8" key="1">
    <citation type="journal article" date="2019" name="Int. J. Syst. Evol. Microbiol.">
        <title>The Global Catalogue of Microorganisms (GCM) 10K type strain sequencing project: providing services to taxonomists for standard genome sequencing and annotation.</title>
        <authorList>
            <consortium name="The Broad Institute Genomics Platform"/>
            <consortium name="The Broad Institute Genome Sequencing Center for Infectious Disease"/>
            <person name="Wu L."/>
            <person name="Ma J."/>
        </authorList>
    </citation>
    <scope>NUCLEOTIDE SEQUENCE [LARGE SCALE GENOMIC DNA]</scope>
    <source>
        <strain evidence="8">KCTC 19466</strain>
    </source>
</reference>
<evidence type="ECO:0000256" key="6">
    <source>
        <dbReference type="ARBA" id="ARBA00023288"/>
    </source>
</evidence>
<sequence>MPETNLTTGRRGFLRGAIGLGALAGLGGLSACGASAAGGDKKITIIATETAPCQEPIKIAQKLLAEQGWELEPTFVTDIVQPNIVVARGEFDANYFQHGAYLEQFAKDNDLELEGSFYTYSSPAGLWSAEYGDIDELPEGARIALPVDPANNGRGIKLLAKAGLLEIDESKSVIHLSQKDIKANPRGFEFIEVDQQSLATTFEDVDAGFMFVRLAGEIGLTPEDSIAFETIEDSLPYINLVAGQPGFRDSEKGTALREAIQSPEVREWFEGYIDGALGTPWDRDLDADFAEWATEA</sequence>
<comment type="caution">
    <text evidence="7">The sequence shown here is derived from an EMBL/GenBank/DDBJ whole genome shotgun (WGS) entry which is preliminary data.</text>
</comment>
<comment type="similarity">
    <text evidence="2">Belongs to the NlpA lipoprotein family.</text>
</comment>
<organism evidence="7 8">
    <name type="scientific">Zhihengliuella salsuginis</name>
    <dbReference type="NCBI Taxonomy" id="578222"/>
    <lineage>
        <taxon>Bacteria</taxon>
        <taxon>Bacillati</taxon>
        <taxon>Actinomycetota</taxon>
        <taxon>Actinomycetes</taxon>
        <taxon>Micrococcales</taxon>
        <taxon>Micrococcaceae</taxon>
        <taxon>Zhihengliuella</taxon>
    </lineage>
</organism>
<dbReference type="InterPro" id="IPR004872">
    <property type="entry name" value="Lipoprotein_NlpA"/>
</dbReference>
<keyword evidence="4" id="KW-0472">Membrane</keyword>
<dbReference type="PANTHER" id="PTHR30429">
    <property type="entry name" value="D-METHIONINE-BINDING LIPOPROTEIN METQ"/>
    <property type="match status" value="1"/>
</dbReference>
<proteinExistence type="inferred from homology"/>
<keyword evidence="8" id="KW-1185">Reference proteome</keyword>
<dbReference type="SUPFAM" id="SSF53850">
    <property type="entry name" value="Periplasmic binding protein-like II"/>
    <property type="match status" value="1"/>
</dbReference>
<gene>
    <name evidence="7" type="primary">metQ</name>
    <name evidence="7" type="ORF">GCM10008096_01750</name>
</gene>
<evidence type="ECO:0000256" key="5">
    <source>
        <dbReference type="ARBA" id="ARBA00023139"/>
    </source>
</evidence>
<keyword evidence="3" id="KW-0732">Signal</keyword>
<dbReference type="Proteomes" id="UP000642819">
    <property type="component" value="Unassembled WGS sequence"/>
</dbReference>
<evidence type="ECO:0000256" key="2">
    <source>
        <dbReference type="ARBA" id="ARBA00008973"/>
    </source>
</evidence>
<evidence type="ECO:0000313" key="8">
    <source>
        <dbReference type="Proteomes" id="UP000642819"/>
    </source>
</evidence>
<dbReference type="PROSITE" id="PS51318">
    <property type="entry name" value="TAT"/>
    <property type="match status" value="1"/>
</dbReference>
<dbReference type="InterPro" id="IPR006311">
    <property type="entry name" value="TAT_signal"/>
</dbReference>
<accession>A0ABQ3GBP3</accession>
<keyword evidence="6 7" id="KW-0449">Lipoprotein</keyword>
<dbReference type="Gene3D" id="3.40.190.10">
    <property type="entry name" value="Periplasmic binding protein-like II"/>
    <property type="match status" value="2"/>
</dbReference>
<dbReference type="EMBL" id="BMXK01000001">
    <property type="protein sequence ID" value="GHC99518.1"/>
    <property type="molecule type" value="Genomic_DNA"/>
</dbReference>
<dbReference type="PANTHER" id="PTHR30429:SF0">
    <property type="entry name" value="METHIONINE-BINDING LIPOPROTEIN METQ"/>
    <property type="match status" value="1"/>
</dbReference>
<evidence type="ECO:0000313" key="7">
    <source>
        <dbReference type="EMBL" id="GHC99518.1"/>
    </source>
</evidence>
<name>A0ABQ3GBP3_9MICC</name>
<keyword evidence="5" id="KW-0564">Palmitate</keyword>
<protein>
    <submittedName>
        <fullName evidence="7">Methionine-binding lipoprotein MetQ</fullName>
    </submittedName>
</protein>
<dbReference type="Pfam" id="PF03180">
    <property type="entry name" value="Lipoprotein_9"/>
    <property type="match status" value="1"/>
</dbReference>
<dbReference type="RefSeq" id="WP_189348217.1">
    <property type="nucleotide sequence ID" value="NZ_BMXK01000001.1"/>
</dbReference>
<comment type="subcellular location">
    <subcellularLocation>
        <location evidence="1">Membrane</location>
        <topology evidence="1">Lipid-anchor</topology>
    </subcellularLocation>
</comment>
<evidence type="ECO:0000256" key="3">
    <source>
        <dbReference type="ARBA" id="ARBA00022729"/>
    </source>
</evidence>
<evidence type="ECO:0000256" key="1">
    <source>
        <dbReference type="ARBA" id="ARBA00004635"/>
    </source>
</evidence>